<dbReference type="AlphaFoldDB" id="A0AAV2VQ17"/>
<gene>
    <name evidence="1" type="ORF">VIBNISOn1_1840013</name>
</gene>
<sequence>MSGMISQFITEAAGIAVLPPIDNNYTTGGGDVAVGACVVIAPKGPVGKVITATADNWEDLLGRPLPMNQGTKAEGLRQLKDALDDLQYCHVIRVVADDARYPSIALPTVAEGAAVKSSHAYGTSLSLANGHWLAVYPVDGDPSTKRRMVISDVDSTTERFTLSFQEQISGEWQSIQGESYVVGVSVDDVDDSGLTAYLPNVLEERASRFRAEIATTMDFSVVKGSEEVFEGGTNGGDPTLDNWKTAWDLLKTDDIDFNLCFAAGNYDPSAIAHMITIADGRLAQFRFDVPPWLTEVAAKQWLADANLESYQASCFHYPYKATDEWYGGKSVWGLSGAATAAKAKCFATPTGHAAVKGAHFSAAGEKRGTVNRRGIEPLHLTGKLQPTELVKARINPVAKGKMINDCLNIWHKNNYLRFEHTTAILNDLCHEFLQAAAVVQFEPDGFVLENLQELADKICKKRYEAGAFVEPRNPNKDGKNPYRITLKQVEIDYWHIEVAYAQTGVARRIAIQPRLMA</sequence>
<proteinExistence type="predicted"/>
<accession>A0AAV2VQ17</accession>
<reference evidence="1 2" key="1">
    <citation type="journal article" date="2013" name="ISME J.">
        <title>Comparative genomics of pathogenic lineages of Vibrio nigripulchritudo identifies virulence-associated traits.</title>
        <authorList>
            <person name="Goudenege D."/>
            <person name="Labreuche Y."/>
            <person name="Krin E."/>
            <person name="Ansquer D."/>
            <person name="Mangenot S."/>
            <person name="Calteau A."/>
            <person name="Medigue C."/>
            <person name="Mazel D."/>
            <person name="Polz M.F."/>
            <person name="Le Roux F."/>
        </authorList>
    </citation>
    <scope>NUCLEOTIDE SEQUENCE [LARGE SCALE GENOMIC DNA]</scope>
    <source>
        <strain evidence="1 2">SOn1</strain>
    </source>
</reference>
<dbReference type="EMBL" id="CAOF01000095">
    <property type="protein sequence ID" value="CCO46630.1"/>
    <property type="molecule type" value="Genomic_DNA"/>
</dbReference>
<dbReference type="Proteomes" id="UP000018211">
    <property type="component" value="Unassembled WGS sequence"/>
</dbReference>
<organism evidence="1 2">
    <name type="scientific">Vibrio nigripulchritudo SOn1</name>
    <dbReference type="NCBI Taxonomy" id="1238450"/>
    <lineage>
        <taxon>Bacteria</taxon>
        <taxon>Pseudomonadati</taxon>
        <taxon>Pseudomonadota</taxon>
        <taxon>Gammaproteobacteria</taxon>
        <taxon>Vibrionales</taxon>
        <taxon>Vibrionaceae</taxon>
        <taxon>Vibrio</taxon>
    </lineage>
</organism>
<comment type="caution">
    <text evidence="1">The sequence shown here is derived from an EMBL/GenBank/DDBJ whole genome shotgun (WGS) entry which is preliminary data.</text>
</comment>
<protein>
    <submittedName>
        <fullName evidence="1">Gp22</fullName>
    </submittedName>
</protein>
<dbReference type="RefSeq" id="WP_022611688.1">
    <property type="nucleotide sequence ID" value="NZ_LK391965.1"/>
</dbReference>
<evidence type="ECO:0000313" key="2">
    <source>
        <dbReference type="Proteomes" id="UP000018211"/>
    </source>
</evidence>
<name>A0AAV2VQ17_9VIBR</name>
<evidence type="ECO:0000313" key="1">
    <source>
        <dbReference type="EMBL" id="CCO46630.1"/>
    </source>
</evidence>